<dbReference type="EMBL" id="JAVDSG010000001">
    <property type="protein sequence ID" value="MDR6596472.1"/>
    <property type="molecule type" value="Genomic_DNA"/>
</dbReference>
<reference evidence="1 2" key="1">
    <citation type="submission" date="2023-07" db="EMBL/GenBank/DDBJ databases">
        <title>Sequencing the genomes of 1000 actinobacteria strains.</title>
        <authorList>
            <person name="Klenk H.-P."/>
        </authorList>
    </citation>
    <scope>NUCLEOTIDE SEQUENCE [LARGE SCALE GENOMIC DNA]</scope>
    <source>
        <strain evidence="1 2">DSM 43749</strain>
    </source>
</reference>
<protein>
    <recommendedName>
        <fullName evidence="3">Glyoxalase/bleomycin resistance protein/dioxygenase superfamily protein</fullName>
    </recommendedName>
</protein>
<keyword evidence="2" id="KW-1185">Reference proteome</keyword>
<dbReference type="Pfam" id="PF22398">
    <property type="entry name" value="DUF6978"/>
    <property type="match status" value="1"/>
</dbReference>
<evidence type="ECO:0008006" key="3">
    <source>
        <dbReference type="Google" id="ProtNLM"/>
    </source>
</evidence>
<gene>
    <name evidence="1" type="ORF">J2S66_004856</name>
</gene>
<accession>A0ABU1Q0P6</accession>
<proteinExistence type="predicted"/>
<evidence type="ECO:0000313" key="2">
    <source>
        <dbReference type="Proteomes" id="UP001268819"/>
    </source>
</evidence>
<sequence length="68" mass="7585">MLARLCTSVPHANPDGASLRFPHFHTYRESFDDKWAVEVEIKGDLASALQFFCKKINLPEPVIQGGLA</sequence>
<dbReference type="InterPro" id="IPR053916">
    <property type="entry name" value="DUF6978"/>
</dbReference>
<comment type="caution">
    <text evidence="1">The sequence shown here is derived from an EMBL/GenBank/DDBJ whole genome shotgun (WGS) entry which is preliminary data.</text>
</comment>
<evidence type="ECO:0000313" key="1">
    <source>
        <dbReference type="EMBL" id="MDR6596472.1"/>
    </source>
</evidence>
<name>A0ABU1Q0P6_9PSEU</name>
<organism evidence="1 2">
    <name type="scientific">Saccharothrix longispora</name>
    <dbReference type="NCBI Taxonomy" id="33920"/>
    <lineage>
        <taxon>Bacteria</taxon>
        <taxon>Bacillati</taxon>
        <taxon>Actinomycetota</taxon>
        <taxon>Actinomycetes</taxon>
        <taxon>Pseudonocardiales</taxon>
        <taxon>Pseudonocardiaceae</taxon>
        <taxon>Saccharothrix</taxon>
    </lineage>
</organism>
<dbReference type="Proteomes" id="UP001268819">
    <property type="component" value="Unassembled WGS sequence"/>
</dbReference>